<dbReference type="InterPro" id="IPR058155">
    <property type="entry name" value="Skg3/CAF120-like_PH"/>
</dbReference>
<accession>A0A1C7N3Z7</accession>
<feature type="compositionally biased region" description="Low complexity" evidence="1">
    <location>
        <begin position="966"/>
        <end position="981"/>
    </location>
</feature>
<dbReference type="PROSITE" id="PS50003">
    <property type="entry name" value="PH_DOMAIN"/>
    <property type="match status" value="1"/>
</dbReference>
<feature type="region of interest" description="Disordered" evidence="1">
    <location>
        <begin position="65"/>
        <end position="89"/>
    </location>
</feature>
<proteinExistence type="predicted"/>
<keyword evidence="4" id="KW-1185">Reference proteome</keyword>
<dbReference type="AlphaFoldDB" id="A0A1C7N3Z7"/>
<feature type="region of interest" description="Disordered" evidence="1">
    <location>
        <begin position="552"/>
        <end position="616"/>
    </location>
</feature>
<dbReference type="EMBL" id="LUGH01000677">
    <property type="protein sequence ID" value="OBZ83359.1"/>
    <property type="molecule type" value="Genomic_DNA"/>
</dbReference>
<feature type="compositionally biased region" description="Polar residues" evidence="1">
    <location>
        <begin position="642"/>
        <end position="653"/>
    </location>
</feature>
<dbReference type="InterPro" id="IPR011993">
    <property type="entry name" value="PH-like_dom_sf"/>
</dbReference>
<feature type="region of interest" description="Disordered" evidence="1">
    <location>
        <begin position="494"/>
        <end position="522"/>
    </location>
</feature>
<organism evidence="3 4">
    <name type="scientific">Choanephora cucurbitarum</name>
    <dbReference type="NCBI Taxonomy" id="101091"/>
    <lineage>
        <taxon>Eukaryota</taxon>
        <taxon>Fungi</taxon>
        <taxon>Fungi incertae sedis</taxon>
        <taxon>Mucoromycota</taxon>
        <taxon>Mucoromycotina</taxon>
        <taxon>Mucoromycetes</taxon>
        <taxon>Mucorales</taxon>
        <taxon>Mucorineae</taxon>
        <taxon>Choanephoraceae</taxon>
        <taxon>Choanephoroideae</taxon>
        <taxon>Choanephora</taxon>
    </lineage>
</organism>
<comment type="caution">
    <text evidence="3">The sequence shown here is derived from an EMBL/GenBank/DDBJ whole genome shotgun (WGS) entry which is preliminary data.</text>
</comment>
<feature type="compositionally biased region" description="Polar residues" evidence="1">
    <location>
        <begin position="601"/>
        <end position="616"/>
    </location>
</feature>
<dbReference type="STRING" id="101091.A0A1C7N3Z7"/>
<feature type="compositionally biased region" description="Basic and acidic residues" evidence="1">
    <location>
        <begin position="77"/>
        <end position="88"/>
    </location>
</feature>
<reference evidence="3 4" key="1">
    <citation type="submission" date="2016-03" db="EMBL/GenBank/DDBJ databases">
        <title>Choanephora cucurbitarum.</title>
        <authorList>
            <person name="Min B."/>
            <person name="Park H."/>
            <person name="Park J.-H."/>
            <person name="Shin H.-D."/>
            <person name="Choi I.-G."/>
        </authorList>
    </citation>
    <scope>NUCLEOTIDE SEQUENCE [LARGE SCALE GENOMIC DNA]</scope>
    <source>
        <strain evidence="3 4">KUS-F28377</strain>
    </source>
</reference>
<evidence type="ECO:0000313" key="4">
    <source>
        <dbReference type="Proteomes" id="UP000093000"/>
    </source>
</evidence>
<feature type="compositionally biased region" description="Acidic residues" evidence="1">
    <location>
        <begin position="557"/>
        <end position="576"/>
    </location>
</feature>
<feature type="compositionally biased region" description="Polar residues" evidence="1">
    <location>
        <begin position="510"/>
        <end position="522"/>
    </location>
</feature>
<feature type="compositionally biased region" description="Basic residues" evidence="1">
    <location>
        <begin position="37"/>
        <end position="46"/>
    </location>
</feature>
<dbReference type="Pfam" id="PF25381">
    <property type="entry name" value="PH_26"/>
    <property type="match status" value="1"/>
</dbReference>
<evidence type="ECO:0000259" key="2">
    <source>
        <dbReference type="PROSITE" id="PS50003"/>
    </source>
</evidence>
<dbReference type="InParanoid" id="A0A1C7N3Z7"/>
<feature type="region of interest" description="Disordered" evidence="1">
    <location>
        <begin position="812"/>
        <end position="832"/>
    </location>
</feature>
<dbReference type="InterPro" id="IPR001849">
    <property type="entry name" value="PH_domain"/>
</dbReference>
<evidence type="ECO:0000313" key="3">
    <source>
        <dbReference type="EMBL" id="OBZ83359.1"/>
    </source>
</evidence>
<gene>
    <name evidence="3" type="ORF">A0J61_08591</name>
</gene>
<dbReference type="Pfam" id="PF00169">
    <property type="entry name" value="PH"/>
    <property type="match status" value="1"/>
</dbReference>
<feature type="region of interest" description="Disordered" evidence="1">
    <location>
        <begin position="934"/>
        <end position="995"/>
    </location>
</feature>
<sequence>MSYSHTNNSRKHRDSLMDVDSDNMSQSTTTEYTQRSRPIRRKVSMATRRRSQLLYLEKYGLNQPNWHSSHDDYDDNDIAHNDSSDSHNEQAYSATYTYEPEPMDIYHDEKKQGRPVSIRNAAQVTLMQKRPARFIKPQKSYCDSLPAHEFDAVHQLIEAYTDKVYIEGYLQKRNDLNTNGSPCGSKKWSFWYVELCGPVLTLWDAEKQQDDVYPQYINITDSTVSHENRLTAETRTHLFSLNSAGANRYLLQATDEKALYRWIRAIRLSCFECARIQEIYTKAFLSRPQFRSLWSHASPTTEGTVQVRFPGTTGWKTYWAVASNCKIQKRLFNKKVVPTSGQIMFFESRKAKYPMMTLEHVVQAYTIYPESPKLIHMATLFKIEGSLFKRKPNGHEMQLISNSSSALIMSSDTNDLVRWLIGVFDAFRLYGRPETLLDDPKNPCALNFAEMCHTRLFLDIDEVESINVSYGTTLIDNKKEYSNILLDKVMHGIPPMEPKQQKEETADVDLTSSARPSLDQLHSVSEPVIPTEEQAVPIKNAHSLTHLRKVTCASDVSDSEDESEEQKEETDSDDDSLYQLSLRPPISAPLKEPSRAMKPMTPNTSKSGSEVSEVSPTKLSLSTDILMDDSFANSIFNETESLFSEQSKPQISNRVKESGKRKGSMASGGQEVSDSEGSFFSTNKNKRSFYSQQRANSMIPLTSYGSTSSINMREPVTNRLQHHHTTPNVHSSHWETSSMDARMTHGNDSFYNIPYHANRSTQLVQSKNHNIPDDEDDNTPLFVQNSLLDQVQSQSSQGLLAKKLENQARSSGQSLVQVASPGSHLSKKSAATPRTGLLGIISEKEERGKRAYHQTMPMMDEQAMRERMLMGQQQMMMQQYMQAPFANSPMMQPQMMMMPMMDPRVIPSPMMDPRWMAPPMMMYNPQFMASQMMPPHPSLQAMPMMPNPSQSSMKDSSSRSSRRYKNASSSASIDQSVVSNSRMSATSRRTGRKHS</sequence>
<evidence type="ECO:0000256" key="1">
    <source>
        <dbReference type="SAM" id="MobiDB-lite"/>
    </source>
</evidence>
<feature type="region of interest" description="Disordered" evidence="1">
    <location>
        <begin position="1"/>
        <end position="46"/>
    </location>
</feature>
<feature type="compositionally biased region" description="Polar residues" evidence="1">
    <location>
        <begin position="22"/>
        <end position="36"/>
    </location>
</feature>
<feature type="compositionally biased region" description="Polar residues" evidence="1">
    <location>
        <begin position="670"/>
        <end position="682"/>
    </location>
</feature>
<protein>
    <recommendedName>
        <fullName evidence="2">PH domain-containing protein</fullName>
    </recommendedName>
</protein>
<dbReference type="Proteomes" id="UP000093000">
    <property type="component" value="Unassembled WGS sequence"/>
</dbReference>
<feature type="compositionally biased region" description="Low complexity" evidence="1">
    <location>
        <begin position="942"/>
        <end position="959"/>
    </location>
</feature>
<name>A0A1C7N3Z7_9FUNG</name>
<dbReference type="OrthoDB" id="5563754at2759"/>
<feature type="domain" description="PH" evidence="2">
    <location>
        <begin position="163"/>
        <end position="271"/>
    </location>
</feature>
<dbReference type="SUPFAM" id="SSF50729">
    <property type="entry name" value="PH domain-like"/>
    <property type="match status" value="1"/>
</dbReference>
<dbReference type="Gene3D" id="2.30.29.30">
    <property type="entry name" value="Pleckstrin-homology domain (PH domain)/Phosphotyrosine-binding domain (PTB)"/>
    <property type="match status" value="1"/>
</dbReference>
<dbReference type="SMART" id="SM00233">
    <property type="entry name" value="PH"/>
    <property type="match status" value="2"/>
</dbReference>
<feature type="region of interest" description="Disordered" evidence="1">
    <location>
        <begin position="642"/>
        <end position="682"/>
    </location>
</feature>